<keyword evidence="11" id="KW-1185">Reference proteome</keyword>
<evidence type="ECO:0000256" key="1">
    <source>
        <dbReference type="ARBA" id="ARBA00004123"/>
    </source>
</evidence>
<dbReference type="GO" id="GO:0008023">
    <property type="term" value="C:transcription elongation factor complex"/>
    <property type="evidence" value="ECO:0007669"/>
    <property type="project" value="TreeGrafter"/>
</dbReference>
<comment type="subcellular location">
    <subcellularLocation>
        <location evidence="2">Cytoplasm</location>
    </subcellularLocation>
    <subcellularLocation>
        <location evidence="1">Nucleus</location>
    </subcellularLocation>
</comment>
<dbReference type="PANTHER" id="PTHR12896">
    <property type="entry name" value="PAX6 NEIGHBOR PROTEIN PAXNEB"/>
    <property type="match status" value="1"/>
</dbReference>
<dbReference type="Proteomes" id="UP001497623">
    <property type="component" value="Unassembled WGS sequence"/>
</dbReference>
<evidence type="ECO:0000256" key="4">
    <source>
        <dbReference type="ARBA" id="ARBA00007573"/>
    </source>
</evidence>
<reference evidence="10 11" key="1">
    <citation type="submission" date="2024-05" db="EMBL/GenBank/DDBJ databases">
        <authorList>
            <person name="Wallberg A."/>
        </authorList>
    </citation>
    <scope>NUCLEOTIDE SEQUENCE [LARGE SCALE GENOMIC DNA]</scope>
</reference>
<keyword evidence="7" id="KW-0819">tRNA processing</keyword>
<dbReference type="EMBL" id="CAXKWB010069137">
    <property type="protein sequence ID" value="CAL4192877.1"/>
    <property type="molecule type" value="Genomic_DNA"/>
</dbReference>
<dbReference type="AlphaFoldDB" id="A0AAV2SHW3"/>
<dbReference type="CDD" id="cd19494">
    <property type="entry name" value="Elp4"/>
    <property type="match status" value="1"/>
</dbReference>
<comment type="pathway">
    <text evidence="3">tRNA modification; 5-methoxycarbonylmethyl-2-thiouridine-tRNA biosynthesis.</text>
</comment>
<keyword evidence="8" id="KW-0539">Nucleus</keyword>
<comment type="similarity">
    <text evidence="4">Belongs to the ELP4 family.</text>
</comment>
<name>A0AAV2SHW3_MEGNR</name>
<evidence type="ECO:0000256" key="7">
    <source>
        <dbReference type="ARBA" id="ARBA00022694"/>
    </source>
</evidence>
<evidence type="ECO:0000256" key="5">
    <source>
        <dbReference type="ARBA" id="ARBA00020265"/>
    </source>
</evidence>
<evidence type="ECO:0000256" key="8">
    <source>
        <dbReference type="ARBA" id="ARBA00023242"/>
    </source>
</evidence>
<evidence type="ECO:0000313" key="10">
    <source>
        <dbReference type="EMBL" id="CAL4192877.1"/>
    </source>
</evidence>
<dbReference type="GO" id="GO:0005737">
    <property type="term" value="C:cytoplasm"/>
    <property type="evidence" value="ECO:0007669"/>
    <property type="project" value="UniProtKB-SubCell"/>
</dbReference>
<dbReference type="InterPro" id="IPR027417">
    <property type="entry name" value="P-loop_NTPase"/>
</dbReference>
<dbReference type="PANTHER" id="PTHR12896:SF1">
    <property type="entry name" value="ELONGATOR COMPLEX PROTEIN 4"/>
    <property type="match status" value="1"/>
</dbReference>
<evidence type="ECO:0000256" key="9">
    <source>
        <dbReference type="SAM" id="MobiDB-lite"/>
    </source>
</evidence>
<dbReference type="GO" id="GO:0033588">
    <property type="term" value="C:elongator holoenzyme complex"/>
    <property type="evidence" value="ECO:0007669"/>
    <property type="project" value="InterPro"/>
</dbReference>
<evidence type="ECO:0000313" key="11">
    <source>
        <dbReference type="Proteomes" id="UP001497623"/>
    </source>
</evidence>
<accession>A0AAV2SHW3</accession>
<protein>
    <recommendedName>
        <fullName evidence="5">Elongator complex protein 4</fullName>
    </recommendedName>
</protein>
<gene>
    <name evidence="10" type="ORF">MNOR_LOCUS36777</name>
</gene>
<keyword evidence="6" id="KW-0963">Cytoplasm</keyword>
<feature type="region of interest" description="Disordered" evidence="9">
    <location>
        <begin position="349"/>
        <end position="378"/>
    </location>
</feature>
<dbReference type="InterPro" id="IPR008728">
    <property type="entry name" value="Elongator_complex_protein_4"/>
</dbReference>
<dbReference type="Gene3D" id="3.40.50.300">
    <property type="entry name" value="P-loop containing nucleotide triphosphate hydrolases"/>
    <property type="match status" value="1"/>
</dbReference>
<dbReference type="FunFam" id="3.40.50.300:FF:003211">
    <property type="entry name" value="Elongator complex protein, putative"/>
    <property type="match status" value="1"/>
</dbReference>
<sequence>MSGSVKSSFQKKGKAKVVSIPGTRPSIHNAQLLLSVGVPSLDYLLGGGIPVGSLIIIKEDKYDVYSKLFLKYFLAEGVMNKHMLTVASLDSSPELITGELPAATNADPENNISVTEEQMTIAWRYQQMKTQTSSPNSSNNCFGHNYDLTKIMDSSCLSGVDIHYWNGISDDTQGKGVLENKNYWSLYQDIKMRIQQSDLSTSSNKAKTNVMRIGLHSLGSPLWGWEFGCSEKKQQWKSLTTFLYILRALVRSSYSVCMITVPSHIFSDPALMLRLQNLSDFVVGLESFQGSEKETNPIFKDYHGLFHVAKLSAINSLVPPILDTVDWVFKLKRRKLVIERLHLPPELSETANRNQEDPVKATGQSMCSGGKLPKNLDF</sequence>
<evidence type="ECO:0000256" key="3">
    <source>
        <dbReference type="ARBA" id="ARBA00005043"/>
    </source>
</evidence>
<organism evidence="10 11">
    <name type="scientific">Meganyctiphanes norvegica</name>
    <name type="common">Northern krill</name>
    <name type="synonym">Thysanopoda norvegica</name>
    <dbReference type="NCBI Taxonomy" id="48144"/>
    <lineage>
        <taxon>Eukaryota</taxon>
        <taxon>Metazoa</taxon>
        <taxon>Ecdysozoa</taxon>
        <taxon>Arthropoda</taxon>
        <taxon>Crustacea</taxon>
        <taxon>Multicrustacea</taxon>
        <taxon>Malacostraca</taxon>
        <taxon>Eumalacostraca</taxon>
        <taxon>Eucarida</taxon>
        <taxon>Euphausiacea</taxon>
        <taxon>Euphausiidae</taxon>
        <taxon>Meganyctiphanes</taxon>
    </lineage>
</organism>
<dbReference type="GO" id="GO:0002098">
    <property type="term" value="P:tRNA wobble uridine modification"/>
    <property type="evidence" value="ECO:0007669"/>
    <property type="project" value="InterPro"/>
</dbReference>
<proteinExistence type="inferred from homology"/>
<evidence type="ECO:0000256" key="2">
    <source>
        <dbReference type="ARBA" id="ARBA00004496"/>
    </source>
</evidence>
<dbReference type="Pfam" id="PF05625">
    <property type="entry name" value="PAXNEB"/>
    <property type="match status" value="1"/>
</dbReference>
<evidence type="ECO:0000256" key="6">
    <source>
        <dbReference type="ARBA" id="ARBA00022490"/>
    </source>
</evidence>
<comment type="caution">
    <text evidence="10">The sequence shown here is derived from an EMBL/GenBank/DDBJ whole genome shotgun (WGS) entry which is preliminary data.</text>
</comment>